<proteinExistence type="predicted"/>
<protein>
    <submittedName>
        <fullName evidence="3">WD40 repeat-like protein</fullName>
    </submittedName>
</protein>
<dbReference type="InterPro" id="IPR001680">
    <property type="entry name" value="WD40_rpt"/>
</dbReference>
<dbReference type="SUPFAM" id="SSF50978">
    <property type="entry name" value="WD40 repeat-like"/>
    <property type="match status" value="1"/>
</dbReference>
<comment type="caution">
    <text evidence="3">The sequence shown here is derived from an EMBL/GenBank/DDBJ whole genome shotgun (WGS) entry which is preliminary data.</text>
</comment>
<evidence type="ECO:0000313" key="4">
    <source>
        <dbReference type="Proteomes" id="UP000193920"/>
    </source>
</evidence>
<dbReference type="Pfam" id="PF00400">
    <property type="entry name" value="WD40"/>
    <property type="match status" value="1"/>
</dbReference>
<dbReference type="Proteomes" id="UP000193920">
    <property type="component" value="Unassembled WGS sequence"/>
</dbReference>
<dbReference type="PANTHER" id="PTHR22847">
    <property type="entry name" value="WD40 REPEAT PROTEIN"/>
    <property type="match status" value="1"/>
</dbReference>
<dbReference type="EMBL" id="MCOG01000239">
    <property type="protein sequence ID" value="ORY23008.1"/>
    <property type="molecule type" value="Genomic_DNA"/>
</dbReference>
<dbReference type="SMART" id="SM00320">
    <property type="entry name" value="WD40"/>
    <property type="match status" value="7"/>
</dbReference>
<evidence type="ECO:0000256" key="1">
    <source>
        <dbReference type="ARBA" id="ARBA00022574"/>
    </source>
</evidence>
<keyword evidence="2" id="KW-0677">Repeat</keyword>
<dbReference type="InterPro" id="IPR036322">
    <property type="entry name" value="WD40_repeat_dom_sf"/>
</dbReference>
<organism evidence="3 4">
    <name type="scientific">Neocallimastix californiae</name>
    <dbReference type="NCBI Taxonomy" id="1754190"/>
    <lineage>
        <taxon>Eukaryota</taxon>
        <taxon>Fungi</taxon>
        <taxon>Fungi incertae sedis</taxon>
        <taxon>Chytridiomycota</taxon>
        <taxon>Chytridiomycota incertae sedis</taxon>
        <taxon>Neocallimastigomycetes</taxon>
        <taxon>Neocallimastigales</taxon>
        <taxon>Neocallimastigaceae</taxon>
        <taxon>Neocallimastix</taxon>
    </lineage>
</organism>
<evidence type="ECO:0000256" key="2">
    <source>
        <dbReference type="ARBA" id="ARBA00022737"/>
    </source>
</evidence>
<dbReference type="STRING" id="1754190.A0A1Y2AKB0"/>
<dbReference type="Gene3D" id="2.130.10.10">
    <property type="entry name" value="YVTN repeat-like/Quinoprotein amine dehydrogenase"/>
    <property type="match status" value="2"/>
</dbReference>
<dbReference type="GO" id="GO:1990234">
    <property type="term" value="C:transferase complex"/>
    <property type="evidence" value="ECO:0007669"/>
    <property type="project" value="UniProtKB-ARBA"/>
</dbReference>
<gene>
    <name evidence="3" type="ORF">LY90DRAFT_675634</name>
</gene>
<reference evidence="3 4" key="1">
    <citation type="submission" date="2016-08" db="EMBL/GenBank/DDBJ databases">
        <title>A Parts List for Fungal Cellulosomes Revealed by Comparative Genomics.</title>
        <authorList>
            <consortium name="DOE Joint Genome Institute"/>
            <person name="Haitjema C.H."/>
            <person name="Gilmore S.P."/>
            <person name="Henske J.K."/>
            <person name="Solomon K.V."/>
            <person name="De Groot R."/>
            <person name="Kuo A."/>
            <person name="Mondo S.J."/>
            <person name="Salamov A.A."/>
            <person name="Labutti K."/>
            <person name="Zhao Z."/>
            <person name="Chiniquy J."/>
            <person name="Barry K."/>
            <person name="Brewer H.M."/>
            <person name="Purvine S.O."/>
            <person name="Wright A.T."/>
            <person name="Boxma B."/>
            <person name="Van Alen T."/>
            <person name="Hackstein J.H."/>
            <person name="Baker S.E."/>
            <person name="Grigoriev I.V."/>
            <person name="O'Malley M.A."/>
        </authorList>
    </citation>
    <scope>NUCLEOTIDE SEQUENCE [LARGE SCALE GENOMIC DNA]</scope>
    <source>
        <strain evidence="3 4">G1</strain>
    </source>
</reference>
<dbReference type="InterPro" id="IPR015943">
    <property type="entry name" value="WD40/YVTN_repeat-like_dom_sf"/>
</dbReference>
<dbReference type="OrthoDB" id="10251381at2759"/>
<evidence type="ECO:0000313" key="3">
    <source>
        <dbReference type="EMBL" id="ORY23008.1"/>
    </source>
</evidence>
<sequence length="496" mass="55447">MDNIEPKFNIDLSDRSLLCLAFRDGTPYVVSGGADHGLKVVDIKTGTVTKNLYTKLYGHSEWVTCCIYLEDGRILSGGMDGRCCLWDSGAVKCVELGNGETRGVGYAASTMTVPAGYSISDINFIKKTDTEYIVAVGDYEGKIKVWSLPHNEQTETTYRRSASSALRKNIRHSLICELEEKQGPVTSLQSVSMRINRNDQVNSENSVYIAAGYRKGSIIIWDWANNRQHMIMSNAHNGPCQCLRFFNIHGKEGIKYNTETGEIIQDISSIFLISSARMDGTIKIWAIDGGKPCNQPIRQKAVFILEKVHELGISGIEVYPNGKKIITSGVDGKINVISYPVINTKIRKIIAKPEILYQIDWHQNVITSFYIMPQGFLITGCLDGSIAVHYLGEQEEQGKERKEQAFVDVICYPKQIKDIVNGINVLKMHNYKNGTTKVNALVAVSELGNMVIWECNEYIIKWNAKIQDLLKSNSISSRILESRGKSQQLCSESFSQ</sequence>
<keyword evidence="4" id="KW-1185">Reference proteome</keyword>
<dbReference type="AlphaFoldDB" id="A0A1Y2AKB0"/>
<dbReference type="PANTHER" id="PTHR22847:SF637">
    <property type="entry name" value="WD REPEAT DOMAIN 5B"/>
    <property type="match status" value="1"/>
</dbReference>
<keyword evidence="1" id="KW-0853">WD repeat</keyword>
<name>A0A1Y2AKB0_9FUNG</name>
<accession>A0A1Y2AKB0</accession>